<dbReference type="EMBL" id="UINC01017873">
    <property type="protein sequence ID" value="SVA74582.1"/>
    <property type="molecule type" value="Genomic_DNA"/>
</dbReference>
<reference evidence="1" key="1">
    <citation type="submission" date="2018-05" db="EMBL/GenBank/DDBJ databases">
        <authorList>
            <person name="Lanie J.A."/>
            <person name="Ng W.-L."/>
            <person name="Kazmierczak K.M."/>
            <person name="Andrzejewski T.M."/>
            <person name="Davidsen T.M."/>
            <person name="Wayne K.J."/>
            <person name="Tettelin H."/>
            <person name="Glass J.I."/>
            <person name="Rusch D."/>
            <person name="Podicherti R."/>
            <person name="Tsui H.-C.T."/>
            <person name="Winkler M.E."/>
        </authorList>
    </citation>
    <scope>NUCLEOTIDE SEQUENCE</scope>
</reference>
<accession>A0A381YDA6</accession>
<organism evidence="1">
    <name type="scientific">marine metagenome</name>
    <dbReference type="NCBI Taxonomy" id="408172"/>
    <lineage>
        <taxon>unclassified sequences</taxon>
        <taxon>metagenomes</taxon>
        <taxon>ecological metagenomes</taxon>
    </lineage>
</organism>
<evidence type="ECO:0000313" key="1">
    <source>
        <dbReference type="EMBL" id="SVA74582.1"/>
    </source>
</evidence>
<proteinExistence type="predicted"/>
<gene>
    <name evidence="1" type="ORF">METZ01_LOCUS127436</name>
</gene>
<dbReference type="AlphaFoldDB" id="A0A381YDA6"/>
<name>A0A381YDA6_9ZZZZ</name>
<feature type="non-terminal residue" evidence="1">
    <location>
        <position position="1"/>
    </location>
</feature>
<sequence>VTLFGDVASNPTDQNVINGWRVFRQGSHVVTHAEFIGE</sequence>
<protein>
    <submittedName>
        <fullName evidence="1">Uncharacterized protein</fullName>
    </submittedName>
</protein>